<feature type="domain" description="Inositolphosphotransferase Aur1/Ipt1" evidence="7">
    <location>
        <begin position="103"/>
        <end position="284"/>
    </location>
</feature>
<dbReference type="Pfam" id="PF14378">
    <property type="entry name" value="PAP2_3"/>
    <property type="match status" value="1"/>
</dbReference>
<dbReference type="InterPro" id="IPR026841">
    <property type="entry name" value="Aur1/Ipt1"/>
</dbReference>
<name>A0A511Z1M5_9CELL</name>
<accession>A0A511Z1M5</accession>
<dbReference type="CDD" id="cd03386">
    <property type="entry name" value="PAP2_Aur1_like"/>
    <property type="match status" value="1"/>
</dbReference>
<comment type="subcellular location">
    <subcellularLocation>
        <location evidence="1">Membrane</location>
        <topology evidence="1">Multi-pass membrane protein</topology>
    </subcellularLocation>
</comment>
<evidence type="ECO:0000259" key="7">
    <source>
        <dbReference type="Pfam" id="PF14378"/>
    </source>
</evidence>
<dbReference type="InterPro" id="IPR052185">
    <property type="entry name" value="IPC_Synthase-Related"/>
</dbReference>
<evidence type="ECO:0000313" key="9">
    <source>
        <dbReference type="Proteomes" id="UP000321484"/>
    </source>
</evidence>
<gene>
    <name evidence="8" type="ORF">AFE02nite_30780</name>
</gene>
<feature type="transmembrane region" description="Helical" evidence="6">
    <location>
        <begin position="165"/>
        <end position="181"/>
    </location>
</feature>
<dbReference type="PANTHER" id="PTHR31310:SF7">
    <property type="entry name" value="PA-PHOSPHATASE RELATED-FAMILY PROTEIN DDB_G0268928"/>
    <property type="match status" value="1"/>
</dbReference>
<sequence length="310" mass="33931">MPIPAASDAPTSEPSDTALADPAQAETTLAETALAETALAEDVLVEPETAVVVAEASAPASGRRTWPGWLRELVIVAAVYFTYSISRNLIPDQVEQAQRNARSILDAEKLLGLDIELGINHWGADRLWLIIPANYYYATLHLSVTLIVMIWLYRRRKAVYARCRSVLLTMTLMALASYWLYPLAPPRLMAGAAYIDTVKEHVLWGFTPSDDMVSLSNQYAAMPSMHVGWALWVGVILVAYGRHRLVRGLGVAYPLATVFVVMVTANHFILDAIAAVVFFLVAIAAVDVVGRVTGRRSWVAEAPGTVLESR</sequence>
<feature type="transmembrane region" description="Helical" evidence="6">
    <location>
        <begin position="219"/>
        <end position="238"/>
    </location>
</feature>
<dbReference type="RefSeq" id="WP_052114058.1">
    <property type="nucleotide sequence ID" value="NZ_BJYK01000011.1"/>
</dbReference>
<feature type="transmembrane region" description="Helical" evidence="6">
    <location>
        <begin position="135"/>
        <end position="153"/>
    </location>
</feature>
<reference evidence="8 9" key="1">
    <citation type="submission" date="2019-07" db="EMBL/GenBank/DDBJ databases">
        <title>Whole genome shotgun sequence of Actinotalea fermentans NBRC 105374.</title>
        <authorList>
            <person name="Hosoyama A."/>
            <person name="Uohara A."/>
            <person name="Ohji S."/>
            <person name="Ichikawa N."/>
        </authorList>
    </citation>
    <scope>NUCLEOTIDE SEQUENCE [LARGE SCALE GENOMIC DNA]</scope>
    <source>
        <strain evidence="8 9">NBRC 105374</strain>
    </source>
</reference>
<evidence type="ECO:0000256" key="4">
    <source>
        <dbReference type="ARBA" id="ARBA00023136"/>
    </source>
</evidence>
<dbReference type="GO" id="GO:0016020">
    <property type="term" value="C:membrane"/>
    <property type="evidence" value="ECO:0007669"/>
    <property type="project" value="UniProtKB-SubCell"/>
</dbReference>
<evidence type="ECO:0000256" key="6">
    <source>
        <dbReference type="SAM" id="Phobius"/>
    </source>
</evidence>
<organism evidence="8 9">
    <name type="scientific">Actinotalea fermentans</name>
    <dbReference type="NCBI Taxonomy" id="43671"/>
    <lineage>
        <taxon>Bacteria</taxon>
        <taxon>Bacillati</taxon>
        <taxon>Actinomycetota</taxon>
        <taxon>Actinomycetes</taxon>
        <taxon>Micrococcales</taxon>
        <taxon>Cellulomonadaceae</taxon>
        <taxon>Actinotalea</taxon>
    </lineage>
</organism>
<dbReference type="PANTHER" id="PTHR31310">
    <property type="match status" value="1"/>
</dbReference>
<dbReference type="Proteomes" id="UP000321484">
    <property type="component" value="Unassembled WGS sequence"/>
</dbReference>
<feature type="region of interest" description="Disordered" evidence="5">
    <location>
        <begin position="1"/>
        <end position="20"/>
    </location>
</feature>
<dbReference type="AlphaFoldDB" id="A0A511Z1M5"/>
<dbReference type="EMBL" id="BJYK01000011">
    <property type="protein sequence ID" value="GEN81344.1"/>
    <property type="molecule type" value="Genomic_DNA"/>
</dbReference>
<keyword evidence="4 6" id="KW-0472">Membrane</keyword>
<evidence type="ECO:0000313" key="8">
    <source>
        <dbReference type="EMBL" id="GEN81344.1"/>
    </source>
</evidence>
<protein>
    <recommendedName>
        <fullName evidence="7">Inositolphosphotransferase Aur1/Ipt1 domain-containing protein</fullName>
    </recommendedName>
</protein>
<proteinExistence type="predicted"/>
<evidence type="ECO:0000256" key="1">
    <source>
        <dbReference type="ARBA" id="ARBA00004141"/>
    </source>
</evidence>
<keyword evidence="2 6" id="KW-0812">Transmembrane</keyword>
<evidence type="ECO:0000256" key="5">
    <source>
        <dbReference type="SAM" id="MobiDB-lite"/>
    </source>
</evidence>
<feature type="transmembrane region" description="Helical" evidence="6">
    <location>
        <begin position="269"/>
        <end position="289"/>
    </location>
</feature>
<evidence type="ECO:0000256" key="2">
    <source>
        <dbReference type="ARBA" id="ARBA00022692"/>
    </source>
</evidence>
<evidence type="ECO:0000256" key="3">
    <source>
        <dbReference type="ARBA" id="ARBA00022989"/>
    </source>
</evidence>
<feature type="transmembrane region" description="Helical" evidence="6">
    <location>
        <begin position="245"/>
        <end position="263"/>
    </location>
</feature>
<comment type="caution">
    <text evidence="8">The sequence shown here is derived from an EMBL/GenBank/DDBJ whole genome shotgun (WGS) entry which is preliminary data.</text>
</comment>
<keyword evidence="9" id="KW-1185">Reference proteome</keyword>
<keyword evidence="3 6" id="KW-1133">Transmembrane helix</keyword>